<dbReference type="GO" id="GO:0034976">
    <property type="term" value="P:response to endoplasmic reticulum stress"/>
    <property type="evidence" value="ECO:0007669"/>
    <property type="project" value="TreeGrafter"/>
</dbReference>
<proteinExistence type="inferred from homology"/>
<accession>A0A8J4WRH0</accession>
<dbReference type="Proteomes" id="UP000748531">
    <property type="component" value="Unassembled WGS sequence"/>
</dbReference>
<dbReference type="InterPro" id="IPR013766">
    <property type="entry name" value="Thioredoxin_domain"/>
</dbReference>
<keyword evidence="6" id="KW-0677">Repeat</keyword>
<evidence type="ECO:0000256" key="10">
    <source>
        <dbReference type="PIRSR" id="PIRSR605792-51"/>
    </source>
</evidence>
<keyword evidence="14" id="KW-1185">Reference proteome</keyword>
<comment type="similarity">
    <text evidence="3">Belongs to the protein disulfide isomerase family.</text>
</comment>
<dbReference type="SUPFAM" id="SSF52833">
    <property type="entry name" value="Thioredoxin-like"/>
    <property type="match status" value="4"/>
</dbReference>
<gene>
    <name evidence="13" type="ORF">PHET_04043</name>
</gene>
<keyword evidence="5 11" id="KW-0732">Signal</keyword>
<feature type="disulfide bond" description="Redox-active" evidence="10">
    <location>
        <begin position="57"/>
        <end position="60"/>
    </location>
</feature>
<dbReference type="CDD" id="cd02981">
    <property type="entry name" value="PDI_b_family"/>
    <property type="match status" value="1"/>
</dbReference>
<feature type="signal peptide" evidence="11">
    <location>
        <begin position="1"/>
        <end position="27"/>
    </location>
</feature>
<evidence type="ECO:0000256" key="1">
    <source>
        <dbReference type="ARBA" id="ARBA00001182"/>
    </source>
</evidence>
<dbReference type="EMBL" id="LUCH01002675">
    <property type="protein sequence ID" value="KAF5401140.1"/>
    <property type="molecule type" value="Genomic_DNA"/>
</dbReference>
<evidence type="ECO:0000256" key="2">
    <source>
        <dbReference type="ARBA" id="ARBA00004319"/>
    </source>
</evidence>
<dbReference type="Pfam" id="PF13848">
    <property type="entry name" value="Thioredoxin_6"/>
    <property type="match status" value="1"/>
</dbReference>
<comment type="subcellular location">
    <subcellularLocation>
        <location evidence="2">Endoplasmic reticulum lumen</location>
    </subcellularLocation>
</comment>
<feature type="domain" description="Thioredoxin" evidence="12">
    <location>
        <begin position="24"/>
        <end position="137"/>
    </location>
</feature>
<protein>
    <recommendedName>
        <fullName evidence="4">protein disulfide-isomerase</fullName>
        <ecNumber evidence="4">5.3.4.1</ecNumber>
    </recommendedName>
</protein>
<evidence type="ECO:0000313" key="13">
    <source>
        <dbReference type="EMBL" id="KAF5401140.1"/>
    </source>
</evidence>
<feature type="chain" id="PRO_5035219131" description="protein disulfide-isomerase" evidence="11">
    <location>
        <begin position="28"/>
        <end position="502"/>
    </location>
</feature>
<evidence type="ECO:0000259" key="12">
    <source>
        <dbReference type="PROSITE" id="PS51352"/>
    </source>
</evidence>
<dbReference type="InterPro" id="IPR017937">
    <property type="entry name" value="Thioredoxin_CS"/>
</dbReference>
<sequence>MRTVHYMCHAQTCGMLIFLLFLPFVVCSDLPEFTTDDFNVRVKDKPNTLVMFYAPWCGHCKKLKPSFIAAGKRLAATTDNIALALVDCTTQEAICTEFGVRGYPTIKLFKDGKHVHDFDGARDEEGIVTYMIKRSKPVLRDISDAKQLADMLESSEAGKQPVIVAYIESSRKEWLELFKELASELLMDASFAQAQVPSILEVVDGKSLVRLYRPKDMLSKLDKSSVDFDGEWTNEALKDWIFKNSYGLVGYRMPENEKFFSKNNLLVFYHNVSLDSHAKGVNYFRNRLIKLIQSTEDVLTELTFAYSYSDDYLHELNELGFTSTKDYPLVALFSHGKKYKLEKYTPESFVEFLKNFLTGSLVPHIKSEEIPTEQKSAVVKVVAHTFDSVVNDPSKDVFVIFHAPWCGHCKQLMPKFETAAEKLKDEPDILFAAVDATANDIPEPFAVHGYPTLYFVPKLNKGAPKQYEGGREVDDLINFVARESSHELRGYDRKGVEKKSEL</sequence>
<dbReference type="CDD" id="cd02961">
    <property type="entry name" value="PDI_a_family"/>
    <property type="match status" value="1"/>
</dbReference>
<name>A0A8J4WRH0_9TREM</name>
<keyword evidence="7" id="KW-0256">Endoplasmic reticulum</keyword>
<evidence type="ECO:0000256" key="3">
    <source>
        <dbReference type="ARBA" id="ARBA00006347"/>
    </source>
</evidence>
<keyword evidence="9 10" id="KW-0676">Redox-active center</keyword>
<dbReference type="GO" id="GO:0005788">
    <property type="term" value="C:endoplasmic reticulum lumen"/>
    <property type="evidence" value="ECO:0007669"/>
    <property type="project" value="UniProtKB-SubCell"/>
</dbReference>
<comment type="catalytic activity">
    <reaction evidence="1">
        <text>Catalyzes the rearrangement of -S-S- bonds in proteins.</text>
        <dbReference type="EC" id="5.3.4.1"/>
    </reaction>
</comment>
<dbReference type="Gene3D" id="3.40.30.10">
    <property type="entry name" value="Glutaredoxin"/>
    <property type="match status" value="4"/>
</dbReference>
<reference evidence="13" key="1">
    <citation type="submission" date="2019-05" db="EMBL/GenBank/DDBJ databases">
        <title>Annotation for the trematode Paragonimus heterotremus.</title>
        <authorList>
            <person name="Choi Y.-J."/>
        </authorList>
    </citation>
    <scope>NUCLEOTIDE SEQUENCE</scope>
    <source>
        <strain evidence="13">LC</strain>
    </source>
</reference>
<dbReference type="PRINTS" id="PR00421">
    <property type="entry name" value="THIOREDOXIN"/>
</dbReference>
<feature type="domain" description="Thioredoxin" evidence="12">
    <location>
        <begin position="356"/>
        <end position="485"/>
    </location>
</feature>
<keyword evidence="10" id="KW-1015">Disulfide bond</keyword>
<dbReference type="InterPro" id="IPR036249">
    <property type="entry name" value="Thioredoxin-like_sf"/>
</dbReference>
<dbReference type="GO" id="GO:0003756">
    <property type="term" value="F:protein disulfide isomerase activity"/>
    <property type="evidence" value="ECO:0007669"/>
    <property type="project" value="UniProtKB-EC"/>
</dbReference>
<evidence type="ECO:0000256" key="9">
    <source>
        <dbReference type="ARBA" id="ARBA00023284"/>
    </source>
</evidence>
<evidence type="ECO:0000313" key="14">
    <source>
        <dbReference type="Proteomes" id="UP000748531"/>
    </source>
</evidence>
<dbReference type="Pfam" id="PF00085">
    <property type="entry name" value="Thioredoxin"/>
    <property type="match status" value="2"/>
</dbReference>
<feature type="disulfide bond" description="Redox-active" evidence="10">
    <location>
        <begin position="406"/>
        <end position="409"/>
    </location>
</feature>
<dbReference type="NCBIfam" id="TIGR01130">
    <property type="entry name" value="ER_PDI_fam"/>
    <property type="match status" value="1"/>
</dbReference>
<dbReference type="PANTHER" id="PTHR18929">
    <property type="entry name" value="PROTEIN DISULFIDE ISOMERASE"/>
    <property type="match status" value="1"/>
</dbReference>
<evidence type="ECO:0000256" key="6">
    <source>
        <dbReference type="ARBA" id="ARBA00022737"/>
    </source>
</evidence>
<dbReference type="AlphaFoldDB" id="A0A8J4WRH0"/>
<evidence type="ECO:0000256" key="11">
    <source>
        <dbReference type="SAM" id="SignalP"/>
    </source>
</evidence>
<dbReference type="PROSITE" id="PS00194">
    <property type="entry name" value="THIOREDOXIN_1"/>
    <property type="match status" value="2"/>
</dbReference>
<evidence type="ECO:0000256" key="5">
    <source>
        <dbReference type="ARBA" id="ARBA00022729"/>
    </source>
</evidence>
<dbReference type="PANTHER" id="PTHR18929:SF132">
    <property type="entry name" value="PROTEIN DISULFIDE-ISOMERASE A3"/>
    <property type="match status" value="1"/>
</dbReference>
<evidence type="ECO:0000256" key="7">
    <source>
        <dbReference type="ARBA" id="ARBA00022824"/>
    </source>
</evidence>
<dbReference type="InterPro" id="IPR005792">
    <property type="entry name" value="Prot_disulphide_isomerase"/>
</dbReference>
<dbReference type="PROSITE" id="PS51352">
    <property type="entry name" value="THIOREDOXIN_2"/>
    <property type="match status" value="2"/>
</dbReference>
<keyword evidence="8" id="KW-0413">Isomerase</keyword>
<evidence type="ECO:0000256" key="4">
    <source>
        <dbReference type="ARBA" id="ARBA00012723"/>
    </source>
</evidence>
<dbReference type="CDD" id="cd02995">
    <property type="entry name" value="PDI_a_PDI_a'_C"/>
    <property type="match status" value="1"/>
</dbReference>
<evidence type="ECO:0000256" key="8">
    <source>
        <dbReference type="ARBA" id="ARBA00023235"/>
    </source>
</evidence>
<dbReference type="GO" id="GO:0006457">
    <property type="term" value="P:protein folding"/>
    <property type="evidence" value="ECO:0007669"/>
    <property type="project" value="TreeGrafter"/>
</dbReference>
<dbReference type="EC" id="5.3.4.1" evidence="4"/>
<dbReference type="OrthoDB" id="427280at2759"/>
<comment type="caution">
    <text evidence="13">The sequence shown here is derived from an EMBL/GenBank/DDBJ whole genome shotgun (WGS) entry which is preliminary data.</text>
</comment>
<organism evidence="13 14">
    <name type="scientific">Paragonimus heterotremus</name>
    <dbReference type="NCBI Taxonomy" id="100268"/>
    <lineage>
        <taxon>Eukaryota</taxon>
        <taxon>Metazoa</taxon>
        <taxon>Spiralia</taxon>
        <taxon>Lophotrochozoa</taxon>
        <taxon>Platyhelminthes</taxon>
        <taxon>Trematoda</taxon>
        <taxon>Digenea</taxon>
        <taxon>Plagiorchiida</taxon>
        <taxon>Troglotremata</taxon>
        <taxon>Troglotrematidae</taxon>
        <taxon>Paragonimus</taxon>
    </lineage>
</organism>